<dbReference type="Proteomes" id="UP001195483">
    <property type="component" value="Unassembled WGS sequence"/>
</dbReference>
<feature type="compositionally biased region" description="Basic and acidic residues" evidence="4">
    <location>
        <begin position="261"/>
        <end position="270"/>
    </location>
</feature>
<dbReference type="InterPro" id="IPR000322">
    <property type="entry name" value="Glyco_hydro_31_TIM"/>
</dbReference>
<feature type="compositionally biased region" description="Polar residues" evidence="4">
    <location>
        <begin position="483"/>
        <end position="500"/>
    </location>
</feature>
<organism evidence="8 9">
    <name type="scientific">Potamilus streckersoni</name>
    <dbReference type="NCBI Taxonomy" id="2493646"/>
    <lineage>
        <taxon>Eukaryota</taxon>
        <taxon>Metazoa</taxon>
        <taxon>Spiralia</taxon>
        <taxon>Lophotrochozoa</taxon>
        <taxon>Mollusca</taxon>
        <taxon>Bivalvia</taxon>
        <taxon>Autobranchia</taxon>
        <taxon>Heteroconchia</taxon>
        <taxon>Palaeoheterodonta</taxon>
        <taxon>Unionida</taxon>
        <taxon>Unionoidea</taxon>
        <taxon>Unionidae</taxon>
        <taxon>Ambleminae</taxon>
        <taxon>Lampsilini</taxon>
        <taxon>Potamilus</taxon>
    </lineage>
</organism>
<comment type="caution">
    <text evidence="8">The sequence shown here is derived from an EMBL/GenBank/DDBJ whole genome shotgun (WGS) entry which is preliminary data.</text>
</comment>
<dbReference type="SUPFAM" id="SSF51445">
    <property type="entry name" value="(Trans)glycosidases"/>
    <property type="match status" value="1"/>
</dbReference>
<feature type="transmembrane region" description="Helical" evidence="5">
    <location>
        <begin position="587"/>
        <end position="608"/>
    </location>
</feature>
<name>A0AAE0T1J6_9BIVA</name>
<feature type="compositionally biased region" description="Low complexity" evidence="4">
    <location>
        <begin position="162"/>
        <end position="173"/>
    </location>
</feature>
<feature type="compositionally biased region" description="Polar residues" evidence="4">
    <location>
        <begin position="245"/>
        <end position="260"/>
    </location>
</feature>
<protein>
    <submittedName>
        <fullName evidence="8">Uncharacterized protein</fullName>
    </submittedName>
</protein>
<dbReference type="GO" id="GO:0005975">
    <property type="term" value="P:carbohydrate metabolic process"/>
    <property type="evidence" value="ECO:0007669"/>
    <property type="project" value="InterPro"/>
</dbReference>
<sequence length="1241" mass="141329">MEVKTVIASSLNPRQRKVSIIDNINPFLQTNRDNAAFKGPTRPFKRDENLQISPQAESKASHLEKGLYDTTKPNRKVSAGARLVPDLQRLKTEELEGRKRRVSFEERAYIFGQDVTPLNDVPRRNYFSHRANVFGEDDRPCSAKTQPLTESTNLNDKETIDSGHCSSSDDSISQEYDVEGKLSIDSVNGINSPSPKRLSSLPLAISFPMAERTSKEELTSIPTLKDETVTEGRTSPIRHPDQVSRPMNKNYQDFYQSNNKCSDELQESVHHPSRPLSPTPERSLEICQSFSSSDSEEDETRKSILTDNTSPADVIRTKDSHKTARDEEYYSDEMEDVRDDIVIIKRQNDGPRVSPSHINEYIEDNLGHIKIANQESYGFETDESKLSENGFLNPAFEEDEECSGGIEPVNLTDVHLNLEARFDSELSLNTIDKEISEDVNSDNHSSFYCGNEENVMPPEQKSYYTLGMTDYEEEGPKYRRLSSKNVSHVPSNSSIGSTDSAKIPKPILKKRKEDSESMMSEDSVSLSAGKLTDRVKKDSIVLFNEMHPNLEDLRQEYESDKAKKTFKVKDIQKLWINRREYWRKNKVHVLVLLIFLSTLTFVSIAWHYHNLNQKHSAIAKKILFNPKTRSIHLADVLREDTMTGRIGGGLPSWWLPVHCSEDYEEMHDRTCLKWKKDALLNIVFFQESEIKCYNISWTILTDTTQTNDCFDFGTASWFGPSNSSDGTWPLTNSEFTFDTSITYGDSMGTLGTATDFYWFSSNGQGIVVHNSAPLKISWNKSESKAICLSLIDQYEYAKLGERILNYTICNGADSLQIHKFMRKKYLPRLTSLAPTDSLSSQHWVVSEDGLNVYPTSEKIKEVLQNIQRYKLNCSTIELNGRWESKYGDFMLDEKTVLNMTELGELLILTGCQLALTVYPYYDSYSANFQEGLSRKYYVAEYGSDVPSLVRWQYGVGAMLDVSHPEARSWVRTKVQLLIKEFSINSFKLSYGQSTWLPKRPMFYSGVIYPNEVTNMFSNFVSTFSKTTVLSKTSHSQHLPSLISLPVEVKNTSKGRCISDIIPNALSLGLLGYPYILADGIRNSSLSIENILMPSKELFIRWTQLAALFPAMKLTTFPWTFGEDGVKAVVSASEFHNNIVMKFLNETQDEILDGMPIIRPLWWIDPKDVNALAANDEFLVGDKYLVAPVLCEGITTRDIYVPNGFWRDMYHDDTGVQGPTWLRNYKVDLLQIPIFKKMRDYG</sequence>
<dbReference type="SUPFAM" id="SSF51011">
    <property type="entry name" value="Glycosyl hydrolase domain"/>
    <property type="match status" value="1"/>
</dbReference>
<dbReference type="InterPro" id="IPR048395">
    <property type="entry name" value="Glyco_hydro_31_C"/>
</dbReference>
<keyword evidence="5" id="KW-0472">Membrane</keyword>
<dbReference type="Pfam" id="PF01055">
    <property type="entry name" value="Glyco_hydro_31_2nd"/>
    <property type="match status" value="1"/>
</dbReference>
<dbReference type="PANTHER" id="PTHR43053">
    <property type="entry name" value="GLYCOSIDASE FAMILY 31"/>
    <property type="match status" value="1"/>
</dbReference>
<dbReference type="EMBL" id="JAEAOA010002263">
    <property type="protein sequence ID" value="KAK3602019.1"/>
    <property type="molecule type" value="Genomic_DNA"/>
</dbReference>
<feature type="domain" description="Glycosyl hydrolase family 31 C-terminal" evidence="7">
    <location>
        <begin position="1153"/>
        <end position="1235"/>
    </location>
</feature>
<dbReference type="Gene3D" id="2.60.40.1180">
    <property type="entry name" value="Golgi alpha-mannosidase II"/>
    <property type="match status" value="1"/>
</dbReference>
<feature type="region of interest" description="Disordered" evidence="4">
    <location>
        <begin position="134"/>
        <end position="173"/>
    </location>
</feature>
<accession>A0AAE0T1J6</accession>
<evidence type="ECO:0000313" key="8">
    <source>
        <dbReference type="EMBL" id="KAK3602019.1"/>
    </source>
</evidence>
<dbReference type="GO" id="GO:0004553">
    <property type="term" value="F:hydrolase activity, hydrolyzing O-glycosyl compounds"/>
    <property type="evidence" value="ECO:0007669"/>
    <property type="project" value="InterPro"/>
</dbReference>
<reference evidence="8" key="1">
    <citation type="journal article" date="2021" name="Genome Biol. Evol.">
        <title>A High-Quality Reference Genome for a Parasitic Bivalve with Doubly Uniparental Inheritance (Bivalvia: Unionida).</title>
        <authorList>
            <person name="Smith C.H."/>
        </authorList>
    </citation>
    <scope>NUCLEOTIDE SEQUENCE</scope>
    <source>
        <strain evidence="8">CHS0354</strain>
    </source>
</reference>
<evidence type="ECO:0000259" key="7">
    <source>
        <dbReference type="Pfam" id="PF21365"/>
    </source>
</evidence>
<feature type="domain" description="Glycoside hydrolase family 31 TIM barrel" evidence="6">
    <location>
        <begin position="853"/>
        <end position="992"/>
    </location>
</feature>
<dbReference type="PANTHER" id="PTHR43053:SF4">
    <property type="entry name" value="MYOGENESIS-REGULATING GLYCOSIDASE"/>
    <property type="match status" value="1"/>
</dbReference>
<dbReference type="Gene3D" id="3.20.20.80">
    <property type="entry name" value="Glycosidases"/>
    <property type="match status" value="1"/>
</dbReference>
<evidence type="ECO:0000313" key="9">
    <source>
        <dbReference type="Proteomes" id="UP001195483"/>
    </source>
</evidence>
<dbReference type="InterPro" id="IPR017853">
    <property type="entry name" value="GH"/>
</dbReference>
<evidence type="ECO:0000256" key="5">
    <source>
        <dbReference type="SAM" id="Phobius"/>
    </source>
</evidence>
<proteinExistence type="inferred from homology"/>
<gene>
    <name evidence="8" type="ORF">CHS0354_038891</name>
</gene>
<reference evidence="8" key="3">
    <citation type="submission" date="2023-05" db="EMBL/GenBank/DDBJ databases">
        <authorList>
            <person name="Smith C.H."/>
        </authorList>
    </citation>
    <scope>NUCLEOTIDE SEQUENCE</scope>
    <source>
        <strain evidence="8">CHS0354</strain>
        <tissue evidence="8">Mantle</tissue>
    </source>
</reference>
<dbReference type="CDD" id="cd06592">
    <property type="entry name" value="GH31_NET37"/>
    <property type="match status" value="1"/>
</dbReference>
<feature type="compositionally biased region" description="Basic and acidic residues" evidence="4">
    <location>
        <begin position="212"/>
        <end position="230"/>
    </location>
</feature>
<evidence type="ECO:0000256" key="1">
    <source>
        <dbReference type="ARBA" id="ARBA00007806"/>
    </source>
</evidence>
<evidence type="ECO:0000256" key="2">
    <source>
        <dbReference type="ARBA" id="ARBA00022801"/>
    </source>
</evidence>
<dbReference type="Pfam" id="PF21365">
    <property type="entry name" value="Glyco_hydro_31_3rd"/>
    <property type="match status" value="1"/>
</dbReference>
<evidence type="ECO:0000256" key="3">
    <source>
        <dbReference type="ARBA" id="ARBA00023295"/>
    </source>
</evidence>
<feature type="region of interest" description="Disordered" evidence="4">
    <location>
        <begin position="212"/>
        <end position="309"/>
    </location>
</feature>
<dbReference type="InterPro" id="IPR050985">
    <property type="entry name" value="Alpha-glycosidase_related"/>
</dbReference>
<dbReference type="AlphaFoldDB" id="A0AAE0T1J6"/>
<comment type="similarity">
    <text evidence="1">Belongs to the glycosyl hydrolase 31 family.</text>
</comment>
<evidence type="ECO:0000259" key="6">
    <source>
        <dbReference type="Pfam" id="PF01055"/>
    </source>
</evidence>
<keyword evidence="5" id="KW-1133">Transmembrane helix</keyword>
<keyword evidence="3" id="KW-0326">Glycosidase</keyword>
<reference evidence="8" key="2">
    <citation type="journal article" date="2021" name="Genome Biol. Evol.">
        <title>Developing a high-quality reference genome for a parasitic bivalve with doubly uniparental inheritance (Bivalvia: Unionida).</title>
        <authorList>
            <person name="Smith C.H."/>
        </authorList>
    </citation>
    <scope>NUCLEOTIDE SEQUENCE</scope>
    <source>
        <strain evidence="8">CHS0354</strain>
        <tissue evidence="8">Mantle</tissue>
    </source>
</reference>
<keyword evidence="9" id="KW-1185">Reference proteome</keyword>
<feature type="region of interest" description="Disordered" evidence="4">
    <location>
        <begin position="481"/>
        <end position="524"/>
    </location>
</feature>
<keyword evidence="2" id="KW-0378">Hydrolase</keyword>
<feature type="compositionally biased region" description="Polar residues" evidence="4">
    <location>
        <begin position="143"/>
        <end position="154"/>
    </location>
</feature>
<keyword evidence="5" id="KW-0812">Transmembrane</keyword>
<dbReference type="InterPro" id="IPR013780">
    <property type="entry name" value="Glyco_hydro_b"/>
</dbReference>
<evidence type="ECO:0000256" key="4">
    <source>
        <dbReference type="SAM" id="MobiDB-lite"/>
    </source>
</evidence>